<dbReference type="GeneID" id="8850199"/>
<dbReference type="PANTHER" id="PTHR15241">
    <property type="entry name" value="TRANSFORMER-2-RELATED"/>
    <property type="match status" value="1"/>
</dbReference>
<sequence>MSQQHGRSPPPLSPGGLVPPPYHGHPPMDMVPGGVPLSPPDMRQPYGDQPPQDFDARPPPSEEVLDQAKKETKTLWLGGIPFHYNDMDLRRVFERFGEVVDVKVGYSGGQPLGYCFITFHERDAAEKAFLAVKDGFIGDQPPQEGLSWRVDYDIGKDKKKELGIPPSRGGMRGRFRGGPRRGGGFNNGGRFNNGPPMRRGGYHRGGMHHPPYGGNGGRSPPYNPPPYGMGPMDGPPPSNGPPPYHHHHDPYPPSNYPHNNGRDRPYYGSQQRYEPYSRVPPQGNYNRGGYRGGYRSPPHQDAHPGGSPPHYSGPNDRSGNMGRRDIGHNGPPNNNW</sequence>
<dbReference type="STRING" id="5762.D2VEI8"/>
<proteinExistence type="predicted"/>
<dbReference type="InterPro" id="IPR000504">
    <property type="entry name" value="RRM_dom"/>
</dbReference>
<evidence type="ECO:0000256" key="2">
    <source>
        <dbReference type="SAM" id="MobiDB-lite"/>
    </source>
</evidence>
<keyword evidence="5" id="KW-1185">Reference proteome</keyword>
<evidence type="ECO:0000259" key="3">
    <source>
        <dbReference type="PROSITE" id="PS50102"/>
    </source>
</evidence>
<reference evidence="4 5" key="1">
    <citation type="journal article" date="2010" name="Cell">
        <title>The genome of Naegleria gruberi illuminates early eukaryotic versatility.</title>
        <authorList>
            <person name="Fritz-Laylin L.K."/>
            <person name="Prochnik S.E."/>
            <person name="Ginger M.L."/>
            <person name="Dacks J.B."/>
            <person name="Carpenter M.L."/>
            <person name="Field M.C."/>
            <person name="Kuo A."/>
            <person name="Paredez A."/>
            <person name="Chapman J."/>
            <person name="Pham J."/>
            <person name="Shu S."/>
            <person name="Neupane R."/>
            <person name="Cipriano M."/>
            <person name="Mancuso J."/>
            <person name="Tu H."/>
            <person name="Salamov A."/>
            <person name="Lindquist E."/>
            <person name="Shapiro H."/>
            <person name="Lucas S."/>
            <person name="Grigoriev I.V."/>
            <person name="Cande W.Z."/>
            <person name="Fulton C."/>
            <person name="Rokhsar D.S."/>
            <person name="Dawson S.C."/>
        </authorList>
    </citation>
    <scope>NUCLEOTIDE SEQUENCE [LARGE SCALE GENOMIC DNA]</scope>
    <source>
        <strain evidence="4 5">NEG-M</strain>
    </source>
</reference>
<protein>
    <submittedName>
        <fullName evidence="4">Predicted protein</fullName>
    </submittedName>
</protein>
<dbReference type="CDD" id="cd00590">
    <property type="entry name" value="RRM_SF"/>
    <property type="match status" value="1"/>
</dbReference>
<dbReference type="PROSITE" id="PS50102">
    <property type="entry name" value="RRM"/>
    <property type="match status" value="1"/>
</dbReference>
<dbReference type="Proteomes" id="UP000006671">
    <property type="component" value="Unassembled WGS sequence"/>
</dbReference>
<feature type="compositionally biased region" description="Pro residues" evidence="2">
    <location>
        <begin position="8"/>
        <end position="24"/>
    </location>
</feature>
<feature type="region of interest" description="Disordered" evidence="2">
    <location>
        <begin position="159"/>
        <end position="336"/>
    </location>
</feature>
<dbReference type="eggNOG" id="KOG0121">
    <property type="taxonomic scope" value="Eukaryota"/>
</dbReference>
<dbReference type="InterPro" id="IPR012677">
    <property type="entry name" value="Nucleotide-bd_a/b_plait_sf"/>
</dbReference>
<dbReference type="Pfam" id="PF00076">
    <property type="entry name" value="RRM_1"/>
    <property type="match status" value="1"/>
</dbReference>
<accession>D2VEI8</accession>
<dbReference type="RefSeq" id="XP_002677632.1">
    <property type="nucleotide sequence ID" value="XM_002677586.1"/>
</dbReference>
<dbReference type="AlphaFoldDB" id="D2VEI8"/>
<feature type="domain" description="RRM" evidence="3">
    <location>
        <begin position="73"/>
        <end position="155"/>
    </location>
</feature>
<feature type="compositionally biased region" description="Pro residues" evidence="2">
    <location>
        <begin position="221"/>
        <end position="243"/>
    </location>
</feature>
<dbReference type="OMA" id="IPFHYND"/>
<dbReference type="KEGG" id="ngr:NAEGRDRAFT_67293"/>
<evidence type="ECO:0000313" key="4">
    <source>
        <dbReference type="EMBL" id="EFC44888.1"/>
    </source>
</evidence>
<dbReference type="SMART" id="SM00360">
    <property type="entry name" value="RRM"/>
    <property type="match status" value="1"/>
</dbReference>
<dbReference type="Gene3D" id="3.30.70.330">
    <property type="match status" value="1"/>
</dbReference>
<dbReference type="VEuPathDB" id="AmoebaDB:NAEGRDRAFT_67293"/>
<name>D2VEI8_NAEGR</name>
<keyword evidence="1" id="KW-0694">RNA-binding</keyword>
<dbReference type="InParanoid" id="D2VEI8"/>
<gene>
    <name evidence="4" type="ORF">NAEGRDRAFT_67293</name>
</gene>
<dbReference type="EMBL" id="GG738866">
    <property type="protein sequence ID" value="EFC44888.1"/>
    <property type="molecule type" value="Genomic_DNA"/>
</dbReference>
<evidence type="ECO:0000256" key="1">
    <source>
        <dbReference type="PROSITE-ProRule" id="PRU00176"/>
    </source>
</evidence>
<dbReference type="InterPro" id="IPR035979">
    <property type="entry name" value="RBD_domain_sf"/>
</dbReference>
<organism evidence="5">
    <name type="scientific">Naegleria gruberi</name>
    <name type="common">Amoeba</name>
    <dbReference type="NCBI Taxonomy" id="5762"/>
    <lineage>
        <taxon>Eukaryota</taxon>
        <taxon>Discoba</taxon>
        <taxon>Heterolobosea</taxon>
        <taxon>Tetramitia</taxon>
        <taxon>Eutetramitia</taxon>
        <taxon>Vahlkampfiidae</taxon>
        <taxon>Naegleria</taxon>
    </lineage>
</organism>
<dbReference type="SUPFAM" id="SSF54928">
    <property type="entry name" value="RNA-binding domain, RBD"/>
    <property type="match status" value="1"/>
</dbReference>
<feature type="compositionally biased region" description="Low complexity" evidence="2">
    <location>
        <begin position="188"/>
        <end position="199"/>
    </location>
</feature>
<dbReference type="OrthoDB" id="439808at2759"/>
<evidence type="ECO:0000313" key="5">
    <source>
        <dbReference type="Proteomes" id="UP000006671"/>
    </source>
</evidence>
<dbReference type="GO" id="GO:0003723">
    <property type="term" value="F:RNA binding"/>
    <property type="evidence" value="ECO:0007669"/>
    <property type="project" value="UniProtKB-UniRule"/>
</dbReference>
<dbReference type="PANTHER" id="PTHR15241:SF386">
    <property type="entry name" value="RNA-BINDING REGION RNP-1 DOMAIN-CONTAINING PROTEIN-RELATED"/>
    <property type="match status" value="1"/>
</dbReference>
<feature type="region of interest" description="Disordered" evidence="2">
    <location>
        <begin position="1"/>
        <end position="65"/>
    </location>
</feature>
<feature type="compositionally biased region" description="Low complexity" evidence="2">
    <location>
        <begin position="303"/>
        <end position="314"/>
    </location>
</feature>